<dbReference type="Gene3D" id="3.30.70.100">
    <property type="match status" value="1"/>
</dbReference>
<dbReference type="AlphaFoldDB" id="A0A1B9N8G5"/>
<dbReference type="InterPro" id="IPR036163">
    <property type="entry name" value="HMA_dom_sf"/>
</dbReference>
<evidence type="ECO:0000313" key="2">
    <source>
        <dbReference type="Proteomes" id="UP000093355"/>
    </source>
</evidence>
<evidence type="ECO:0000313" key="1">
    <source>
        <dbReference type="EMBL" id="OCG72880.1"/>
    </source>
</evidence>
<dbReference type="InterPro" id="IPR006121">
    <property type="entry name" value="HMA_dom"/>
</dbReference>
<dbReference type="RefSeq" id="WP_067027614.1">
    <property type="nucleotide sequence ID" value="NZ_CP038256.1"/>
</dbReference>
<dbReference type="STRING" id="904291.A7J15_10295"/>
<reference evidence="1 2" key="1">
    <citation type="submission" date="2016-05" db="EMBL/GenBank/DDBJ databases">
        <authorList>
            <person name="Lavstsen T."/>
            <person name="Jespersen J.S."/>
        </authorList>
    </citation>
    <scope>NUCLEOTIDE SEQUENCE [LARGE SCALE GENOMIC DNA]</scope>
    <source>
        <strain evidence="1 2">YLB-01</strain>
    </source>
</reference>
<name>A0A1B9N8G5_9MICO</name>
<sequence length="107" mass="10511">MTIERVELGLKDAGVGCACCAAPSASTTQQLPVEAGLSATLLVEGMTCAHCIASVTEELSAVPGVDDVSVALTAGGTSTVTVRSSAPVDADALRVAVAEAGYTVSDA</sequence>
<comment type="caution">
    <text evidence="1">The sequence shown here is derived from an EMBL/GenBank/DDBJ whole genome shotgun (WGS) entry which is preliminary data.</text>
</comment>
<dbReference type="InterPro" id="IPR017969">
    <property type="entry name" value="Heavy-metal-associated_CS"/>
</dbReference>
<dbReference type="PROSITE" id="PS01047">
    <property type="entry name" value="HMA_1"/>
    <property type="match status" value="1"/>
</dbReference>
<dbReference type="CDD" id="cd00371">
    <property type="entry name" value="HMA"/>
    <property type="match status" value="1"/>
</dbReference>
<dbReference type="PROSITE" id="PS50846">
    <property type="entry name" value="HMA_2"/>
    <property type="match status" value="1"/>
</dbReference>
<protein>
    <submittedName>
        <fullName evidence="1">Heavy metal transporter</fullName>
    </submittedName>
</protein>
<proteinExistence type="predicted"/>
<gene>
    <name evidence="1" type="ORF">A7J15_10295</name>
</gene>
<dbReference type="EMBL" id="LXMD01000028">
    <property type="protein sequence ID" value="OCG72880.1"/>
    <property type="molecule type" value="Genomic_DNA"/>
</dbReference>
<dbReference type="Pfam" id="PF00403">
    <property type="entry name" value="HMA"/>
    <property type="match status" value="1"/>
</dbReference>
<keyword evidence="2" id="KW-1185">Reference proteome</keyword>
<dbReference type="Proteomes" id="UP000093355">
    <property type="component" value="Unassembled WGS sequence"/>
</dbReference>
<organism evidence="1 2">
    <name type="scientific">Microbacterium sediminis</name>
    <dbReference type="NCBI Taxonomy" id="904291"/>
    <lineage>
        <taxon>Bacteria</taxon>
        <taxon>Bacillati</taxon>
        <taxon>Actinomycetota</taxon>
        <taxon>Actinomycetes</taxon>
        <taxon>Micrococcales</taxon>
        <taxon>Microbacteriaceae</taxon>
        <taxon>Microbacterium</taxon>
    </lineage>
</organism>
<dbReference type="SUPFAM" id="SSF55008">
    <property type="entry name" value="HMA, heavy metal-associated domain"/>
    <property type="match status" value="1"/>
</dbReference>
<accession>A0A1B9N8G5</accession>
<dbReference type="GO" id="GO:0046872">
    <property type="term" value="F:metal ion binding"/>
    <property type="evidence" value="ECO:0007669"/>
    <property type="project" value="InterPro"/>
</dbReference>
<dbReference type="OrthoDB" id="9813965at2"/>